<dbReference type="GO" id="GO:0046872">
    <property type="term" value="F:metal ion binding"/>
    <property type="evidence" value="ECO:0007669"/>
    <property type="project" value="UniProtKB-KW"/>
</dbReference>
<dbReference type="Proteomes" id="UP000548632">
    <property type="component" value="Unassembled WGS sequence"/>
</dbReference>
<keyword evidence="7 9" id="KW-0411">Iron-sulfur</keyword>
<dbReference type="PROSITE" id="PS01215">
    <property type="entry name" value="MRP"/>
    <property type="match status" value="1"/>
</dbReference>
<feature type="domain" description="MIP18 family-like" evidence="10">
    <location>
        <begin position="6"/>
        <end position="77"/>
    </location>
</feature>
<dbReference type="AlphaFoldDB" id="A0A839H6S2"/>
<dbReference type="GO" id="GO:0051539">
    <property type="term" value="F:4 iron, 4 sulfur cluster binding"/>
    <property type="evidence" value="ECO:0007669"/>
    <property type="project" value="TreeGrafter"/>
</dbReference>
<feature type="binding site" evidence="9">
    <location>
        <begin position="107"/>
        <end position="114"/>
    </location>
    <ligand>
        <name>ATP</name>
        <dbReference type="ChEBI" id="CHEBI:30616"/>
    </ligand>
</feature>
<accession>A0A839H6S2</accession>
<comment type="similarity">
    <text evidence="1">In the N-terminal section; belongs to the MIP18 family.</text>
</comment>
<keyword evidence="5 9" id="KW-0067">ATP-binding</keyword>
<dbReference type="Pfam" id="PF10609">
    <property type="entry name" value="ParA"/>
    <property type="match status" value="1"/>
</dbReference>
<comment type="similarity">
    <text evidence="2">In the C-terminal section; belongs to the Mrp/NBP35 ATP-binding proteins family.</text>
</comment>
<sequence length="363" mass="39036">MSELTKEAIETAIKCYQEPHLGRDLITAHAIKDITIRGDQVSVEIMLGFPAAGIRTSLAEAVRRQVLMLGNVNAVQVEINWDIKAHSVQKSLKPIDQVKNIIAIASGKGGVGKSTTAVNLALALSAEGAQVGLLDADIYGPSQPRMLGISGKPESKDGNSLEPMRSYGLQAMSIGFLIDEETPMIWRGPMVTQALEQLLNDTNWSALDYLVIDLPPGTGDTQLTLAQKVPVSGAIIVTTPQDIALLDARKGLKMFQKVEVPVLGIVENMSTHICSKCGHEEHIFGAGGGALMAAQYGVQLLGSLPLDIRIREETDNGKPTVVAAPDSRIAMIYRDIARRTAAKLSLQAKDYAAKFPRIVIQNN</sequence>
<proteinExistence type="inferred from homology"/>
<evidence type="ECO:0000256" key="6">
    <source>
        <dbReference type="ARBA" id="ARBA00023004"/>
    </source>
</evidence>
<comment type="similarity">
    <text evidence="8 9">Belongs to the Mrp/NBP35 ATP-binding proteins family.</text>
</comment>
<evidence type="ECO:0000256" key="5">
    <source>
        <dbReference type="ARBA" id="ARBA00022840"/>
    </source>
</evidence>
<evidence type="ECO:0000256" key="8">
    <source>
        <dbReference type="ARBA" id="ARBA00024036"/>
    </source>
</evidence>
<dbReference type="InterPro" id="IPR033756">
    <property type="entry name" value="YlxH/NBP35"/>
</dbReference>
<evidence type="ECO:0000256" key="2">
    <source>
        <dbReference type="ARBA" id="ARBA00008205"/>
    </source>
</evidence>
<dbReference type="PANTHER" id="PTHR42961">
    <property type="entry name" value="IRON-SULFUR PROTEIN NUBPL"/>
    <property type="match status" value="1"/>
</dbReference>
<dbReference type="CDD" id="cd02037">
    <property type="entry name" value="Mrp_NBP35"/>
    <property type="match status" value="1"/>
</dbReference>
<evidence type="ECO:0000256" key="9">
    <source>
        <dbReference type="HAMAP-Rule" id="MF_02040"/>
    </source>
</evidence>
<dbReference type="InterPro" id="IPR002744">
    <property type="entry name" value="MIP18-like"/>
</dbReference>
<gene>
    <name evidence="11" type="primary">apbC</name>
    <name evidence="11" type="ORF">HUK38_02810</name>
</gene>
<dbReference type="Pfam" id="PF01883">
    <property type="entry name" value="FeS_assembly_P"/>
    <property type="match status" value="1"/>
</dbReference>
<evidence type="ECO:0000313" key="12">
    <source>
        <dbReference type="Proteomes" id="UP000548632"/>
    </source>
</evidence>
<protein>
    <recommendedName>
        <fullName evidence="9">Iron-sulfur cluster carrier protein</fullName>
    </recommendedName>
</protein>
<keyword evidence="9" id="KW-0378">Hydrolase</keyword>
<dbReference type="InterPro" id="IPR044304">
    <property type="entry name" value="NUBPL-like"/>
</dbReference>
<evidence type="ECO:0000313" key="11">
    <source>
        <dbReference type="EMBL" id="MBB1125161.1"/>
    </source>
</evidence>
<evidence type="ECO:0000256" key="3">
    <source>
        <dbReference type="ARBA" id="ARBA00022723"/>
    </source>
</evidence>
<dbReference type="RefSeq" id="WP_182582299.1">
    <property type="nucleotide sequence ID" value="NZ_JABVCQ010000004.1"/>
</dbReference>
<dbReference type="GO" id="GO:0016226">
    <property type="term" value="P:iron-sulfur cluster assembly"/>
    <property type="evidence" value="ECO:0007669"/>
    <property type="project" value="InterPro"/>
</dbReference>
<dbReference type="InterPro" id="IPR000808">
    <property type="entry name" value="Mrp-like_CS"/>
</dbReference>
<comment type="caution">
    <text evidence="11">The sequence shown here is derived from an EMBL/GenBank/DDBJ whole genome shotgun (WGS) entry which is preliminary data.</text>
</comment>
<dbReference type="InterPro" id="IPR027417">
    <property type="entry name" value="P-loop_NTPase"/>
</dbReference>
<reference evidence="11 12" key="1">
    <citation type="journal article" date="2020" name="Arch. Microbiol.">
        <title>The genome sequence of the giant phototrophic gammaproteobacterium Thiospirillum jenense gives insight into its physiological properties and phylogenetic relationships.</title>
        <authorList>
            <person name="Imhoff J.F."/>
            <person name="Meyer T.E."/>
            <person name="Kyndt J.A."/>
        </authorList>
    </citation>
    <scope>NUCLEOTIDE SEQUENCE [LARGE SCALE GENOMIC DNA]</scope>
    <source>
        <strain evidence="11 12">DSM 216</strain>
    </source>
</reference>
<comment type="subunit">
    <text evidence="9">Homodimer.</text>
</comment>
<dbReference type="Gene3D" id="3.30.300.130">
    <property type="entry name" value="Fe-S cluster assembly (FSCA)"/>
    <property type="match status" value="1"/>
</dbReference>
<dbReference type="NCBIfam" id="NF008669">
    <property type="entry name" value="PRK11670.1"/>
    <property type="match status" value="1"/>
</dbReference>
<dbReference type="FunFam" id="3.40.50.300:FF:000418">
    <property type="entry name" value="Iron-sulfur cluster carrier protein"/>
    <property type="match status" value="1"/>
</dbReference>
<dbReference type="EMBL" id="JABVCQ010000004">
    <property type="protein sequence ID" value="MBB1125161.1"/>
    <property type="molecule type" value="Genomic_DNA"/>
</dbReference>
<dbReference type="GO" id="GO:0140663">
    <property type="term" value="F:ATP-dependent FeS chaperone activity"/>
    <property type="evidence" value="ECO:0007669"/>
    <property type="project" value="InterPro"/>
</dbReference>
<dbReference type="HAMAP" id="MF_02040">
    <property type="entry name" value="Mrp_NBP35"/>
    <property type="match status" value="1"/>
</dbReference>
<dbReference type="Gene3D" id="3.40.50.300">
    <property type="entry name" value="P-loop containing nucleotide triphosphate hydrolases"/>
    <property type="match status" value="1"/>
</dbReference>
<evidence type="ECO:0000256" key="7">
    <source>
        <dbReference type="ARBA" id="ARBA00023014"/>
    </source>
</evidence>
<name>A0A839H6S2_9GAMM</name>
<dbReference type="GO" id="GO:0016887">
    <property type="term" value="F:ATP hydrolysis activity"/>
    <property type="evidence" value="ECO:0007669"/>
    <property type="project" value="UniProtKB-UniRule"/>
</dbReference>
<dbReference type="InterPro" id="IPR034904">
    <property type="entry name" value="FSCA_dom_sf"/>
</dbReference>
<evidence type="ECO:0000256" key="1">
    <source>
        <dbReference type="ARBA" id="ARBA00007352"/>
    </source>
</evidence>
<keyword evidence="6 9" id="KW-0408">Iron</keyword>
<dbReference type="GO" id="GO:0005829">
    <property type="term" value="C:cytosol"/>
    <property type="evidence" value="ECO:0007669"/>
    <property type="project" value="TreeGrafter"/>
</dbReference>
<keyword evidence="3 9" id="KW-0479">Metal-binding</keyword>
<dbReference type="GO" id="GO:0005524">
    <property type="term" value="F:ATP binding"/>
    <property type="evidence" value="ECO:0007669"/>
    <property type="project" value="UniProtKB-UniRule"/>
</dbReference>
<dbReference type="PANTHER" id="PTHR42961:SF2">
    <property type="entry name" value="IRON-SULFUR PROTEIN NUBPL"/>
    <property type="match status" value="1"/>
</dbReference>
<dbReference type="SUPFAM" id="SSF52540">
    <property type="entry name" value="P-loop containing nucleoside triphosphate hydrolases"/>
    <property type="match status" value="1"/>
</dbReference>
<organism evidence="11 12">
    <name type="scientific">Thiospirillum jenense</name>
    <dbReference type="NCBI Taxonomy" id="1653858"/>
    <lineage>
        <taxon>Bacteria</taxon>
        <taxon>Pseudomonadati</taxon>
        <taxon>Pseudomonadota</taxon>
        <taxon>Gammaproteobacteria</taxon>
        <taxon>Chromatiales</taxon>
        <taxon>Chromatiaceae</taxon>
        <taxon>Thiospirillum</taxon>
    </lineage>
</organism>
<evidence type="ECO:0000256" key="4">
    <source>
        <dbReference type="ARBA" id="ARBA00022741"/>
    </source>
</evidence>
<dbReference type="SUPFAM" id="SSF117916">
    <property type="entry name" value="Fe-S cluster assembly (FSCA) domain-like"/>
    <property type="match status" value="1"/>
</dbReference>
<dbReference type="InterPro" id="IPR019591">
    <property type="entry name" value="Mrp/NBP35_ATP-bd"/>
</dbReference>
<comment type="function">
    <text evidence="9">Binds and transfers iron-sulfur (Fe-S) clusters to target apoproteins. Can hydrolyze ATP.</text>
</comment>
<keyword evidence="4 9" id="KW-0547">Nucleotide-binding</keyword>
<evidence type="ECO:0000259" key="10">
    <source>
        <dbReference type="Pfam" id="PF01883"/>
    </source>
</evidence>
<keyword evidence="12" id="KW-1185">Reference proteome</keyword>